<dbReference type="Proteomes" id="UP000250700">
    <property type="component" value="Unassembled WGS sequence"/>
</dbReference>
<evidence type="ECO:0000313" key="2">
    <source>
        <dbReference type="Proteomes" id="UP000250700"/>
    </source>
</evidence>
<name>A0A315FRV7_SALET</name>
<accession>A0A315FRV7</accession>
<gene>
    <name evidence="1" type="ORF">DAX91_28025</name>
</gene>
<organism evidence="1 2">
    <name type="scientific">Salmonella enterica I</name>
    <dbReference type="NCBI Taxonomy" id="59201"/>
    <lineage>
        <taxon>Bacteria</taxon>
        <taxon>Pseudomonadati</taxon>
        <taxon>Pseudomonadota</taxon>
        <taxon>Gammaproteobacteria</taxon>
        <taxon>Enterobacterales</taxon>
        <taxon>Enterobacteriaceae</taxon>
        <taxon>Salmonella</taxon>
    </lineage>
</organism>
<dbReference type="EMBL" id="QARU01000086">
    <property type="protein sequence ID" value="PUF68521.1"/>
    <property type="molecule type" value="Genomic_DNA"/>
</dbReference>
<protein>
    <submittedName>
        <fullName evidence="1">Uncharacterized protein</fullName>
    </submittedName>
</protein>
<reference evidence="1 2" key="1">
    <citation type="submission" date="2018-04" db="EMBL/GenBank/DDBJ databases">
        <title>Whole genome sequencing of Salmonella enterica.</title>
        <authorList>
            <person name="Bell R."/>
        </authorList>
    </citation>
    <scope>NUCLEOTIDE SEQUENCE [LARGE SCALE GENOMIC DNA]</scope>
    <source>
        <strain evidence="1 2">CFSAN058603</strain>
    </source>
</reference>
<proteinExistence type="predicted"/>
<evidence type="ECO:0000313" key="1">
    <source>
        <dbReference type="EMBL" id="PUF68521.1"/>
    </source>
</evidence>
<sequence>GFFRELPQIPQVVSQIAENRRHAQFSHRTAVADGLKIHAANQAFGTEQAAIDFGMSMNTLSVSVGMAWFAVGHDE</sequence>
<dbReference type="AlphaFoldDB" id="A0A315FRV7"/>
<comment type="caution">
    <text evidence="1">The sequence shown here is derived from an EMBL/GenBank/DDBJ whole genome shotgun (WGS) entry which is preliminary data.</text>
</comment>
<feature type="non-terminal residue" evidence="1">
    <location>
        <position position="1"/>
    </location>
</feature>